<accession>A0ACC5R0J0</accession>
<evidence type="ECO:0000313" key="1">
    <source>
        <dbReference type="EMBL" id="MBK1865958.1"/>
    </source>
</evidence>
<comment type="caution">
    <text evidence="1">The sequence shown here is derived from an EMBL/GenBank/DDBJ whole genome shotgun (WGS) entry which is preliminary data.</text>
</comment>
<reference evidence="1" key="1">
    <citation type="submission" date="2021-01" db="EMBL/GenBank/DDBJ databases">
        <authorList>
            <person name="Sun Q."/>
        </authorList>
    </citation>
    <scope>NUCLEOTIDE SEQUENCE</scope>
    <source>
        <strain evidence="1">YIM B02566</strain>
    </source>
</reference>
<organism evidence="1 2">
    <name type="scientific">Taklimakanibacter albus</name>
    <dbReference type="NCBI Taxonomy" id="2800327"/>
    <lineage>
        <taxon>Bacteria</taxon>
        <taxon>Pseudomonadati</taxon>
        <taxon>Pseudomonadota</taxon>
        <taxon>Alphaproteobacteria</taxon>
        <taxon>Hyphomicrobiales</taxon>
        <taxon>Aestuariivirgaceae</taxon>
        <taxon>Taklimakanibacter</taxon>
    </lineage>
</organism>
<gene>
    <name evidence="1" type="ORF">JHL16_06305</name>
</gene>
<dbReference type="Proteomes" id="UP000616151">
    <property type="component" value="Unassembled WGS sequence"/>
</dbReference>
<evidence type="ECO:0000313" key="2">
    <source>
        <dbReference type="Proteomes" id="UP000616151"/>
    </source>
</evidence>
<sequence length="206" mass="23642">MTVHPTTVVFDIGNVLVSWDPRYLYRQVFDGREAEMEWFLANICTTAWNVEQDRGRSFKDAVDLLVTQHPEKWHPMIRAYDERWHETISGPIKGTVAILEALKRNNVPLYAITNWNQDKFREALERFPFLKTFAGIVVSGDEGLLKPDREIFDLFCDRYKVKPETAVFIDDSARNVEGARAAGMHALHFTSPEALARDLRGLGFAV</sequence>
<proteinExistence type="predicted"/>
<name>A0ACC5R0J0_9HYPH</name>
<dbReference type="EMBL" id="JAENHL010000006">
    <property type="protein sequence ID" value="MBK1865958.1"/>
    <property type="molecule type" value="Genomic_DNA"/>
</dbReference>
<keyword evidence="2" id="KW-1185">Reference proteome</keyword>
<protein>
    <submittedName>
        <fullName evidence="1">HAD family phosphatase</fullName>
    </submittedName>
</protein>